<evidence type="ECO:0000256" key="3">
    <source>
        <dbReference type="PROSITE-ProRule" id="PRU00023"/>
    </source>
</evidence>
<dbReference type="InterPro" id="IPR002110">
    <property type="entry name" value="Ankyrin_rpt"/>
</dbReference>
<keyword evidence="5" id="KW-1185">Reference proteome</keyword>
<accession>A0AA88A7T3</accession>
<evidence type="ECO:0000256" key="1">
    <source>
        <dbReference type="ARBA" id="ARBA00022737"/>
    </source>
</evidence>
<comment type="caution">
    <text evidence="4">The sequence shown here is derived from an EMBL/GenBank/DDBJ whole genome shotgun (WGS) entry which is preliminary data.</text>
</comment>
<protein>
    <recommendedName>
        <fullName evidence="6">Ankyrin repeat protein</fullName>
    </recommendedName>
</protein>
<dbReference type="PROSITE" id="PS50297">
    <property type="entry name" value="ANK_REP_REGION"/>
    <property type="match status" value="2"/>
</dbReference>
<gene>
    <name evidence="4" type="ORF">TIFTF001_009954</name>
</gene>
<dbReference type="GO" id="GO:0004842">
    <property type="term" value="F:ubiquitin-protein transferase activity"/>
    <property type="evidence" value="ECO:0007669"/>
    <property type="project" value="TreeGrafter"/>
</dbReference>
<proteinExistence type="predicted"/>
<dbReference type="PROSITE" id="PS50088">
    <property type="entry name" value="ANK_REPEAT"/>
    <property type="match status" value="2"/>
</dbReference>
<dbReference type="SUPFAM" id="SSF48403">
    <property type="entry name" value="Ankyrin repeat"/>
    <property type="match status" value="1"/>
</dbReference>
<keyword evidence="2 3" id="KW-0040">ANK repeat</keyword>
<feature type="repeat" description="ANK" evidence="3">
    <location>
        <begin position="67"/>
        <end position="99"/>
    </location>
</feature>
<reference evidence="4" key="1">
    <citation type="submission" date="2023-07" db="EMBL/GenBank/DDBJ databases">
        <title>draft genome sequence of fig (Ficus carica).</title>
        <authorList>
            <person name="Takahashi T."/>
            <person name="Nishimura K."/>
        </authorList>
    </citation>
    <scope>NUCLEOTIDE SEQUENCE</scope>
</reference>
<keyword evidence="1" id="KW-0677">Repeat</keyword>
<dbReference type="AlphaFoldDB" id="A0AA88A7T3"/>
<feature type="repeat" description="ANK" evidence="3">
    <location>
        <begin position="30"/>
        <end position="62"/>
    </location>
</feature>
<dbReference type="Pfam" id="PF12796">
    <property type="entry name" value="Ank_2"/>
    <property type="match status" value="1"/>
</dbReference>
<evidence type="ECO:0008006" key="6">
    <source>
        <dbReference type="Google" id="ProtNLM"/>
    </source>
</evidence>
<dbReference type="InterPro" id="IPR036770">
    <property type="entry name" value="Ankyrin_rpt-contain_sf"/>
</dbReference>
<evidence type="ECO:0000313" key="4">
    <source>
        <dbReference type="EMBL" id="GMN40723.1"/>
    </source>
</evidence>
<dbReference type="Proteomes" id="UP001187192">
    <property type="component" value="Unassembled WGS sequence"/>
</dbReference>
<name>A0AA88A7T3_FICCA</name>
<dbReference type="PANTHER" id="PTHR24171:SF8">
    <property type="entry name" value="BRCA1-ASSOCIATED RING DOMAIN PROTEIN 1"/>
    <property type="match status" value="1"/>
</dbReference>
<evidence type="ECO:0000313" key="5">
    <source>
        <dbReference type="Proteomes" id="UP001187192"/>
    </source>
</evidence>
<dbReference type="SMART" id="SM00248">
    <property type="entry name" value="ANK"/>
    <property type="match status" value="2"/>
</dbReference>
<sequence>MGEVLNELVGLRRNLSRRRSFRSGDGRDDRGWTLLHIGARKGDLKQVKRLLDDGMDVNVAAWGPKSKGVTPLHLAAEGGHLVVMDELLERGANIDARTKGACG</sequence>
<dbReference type="GO" id="GO:0085020">
    <property type="term" value="P:protein K6-linked ubiquitination"/>
    <property type="evidence" value="ECO:0007669"/>
    <property type="project" value="TreeGrafter"/>
</dbReference>
<dbReference type="Gene3D" id="1.25.40.20">
    <property type="entry name" value="Ankyrin repeat-containing domain"/>
    <property type="match status" value="1"/>
</dbReference>
<dbReference type="PANTHER" id="PTHR24171">
    <property type="entry name" value="ANKYRIN REPEAT DOMAIN-CONTAINING PROTEIN 39-RELATED"/>
    <property type="match status" value="1"/>
</dbReference>
<evidence type="ECO:0000256" key="2">
    <source>
        <dbReference type="ARBA" id="ARBA00023043"/>
    </source>
</evidence>
<dbReference type="EMBL" id="BTGU01000011">
    <property type="protein sequence ID" value="GMN40723.1"/>
    <property type="molecule type" value="Genomic_DNA"/>
</dbReference>
<organism evidence="4 5">
    <name type="scientific">Ficus carica</name>
    <name type="common">Common fig</name>
    <dbReference type="NCBI Taxonomy" id="3494"/>
    <lineage>
        <taxon>Eukaryota</taxon>
        <taxon>Viridiplantae</taxon>
        <taxon>Streptophyta</taxon>
        <taxon>Embryophyta</taxon>
        <taxon>Tracheophyta</taxon>
        <taxon>Spermatophyta</taxon>
        <taxon>Magnoliopsida</taxon>
        <taxon>eudicotyledons</taxon>
        <taxon>Gunneridae</taxon>
        <taxon>Pentapetalae</taxon>
        <taxon>rosids</taxon>
        <taxon>fabids</taxon>
        <taxon>Rosales</taxon>
        <taxon>Moraceae</taxon>
        <taxon>Ficeae</taxon>
        <taxon>Ficus</taxon>
    </lineage>
</organism>